<dbReference type="InterPro" id="IPR002675">
    <property type="entry name" value="Ribosomal_eL38"/>
</dbReference>
<dbReference type="Gene3D" id="3.30.720.90">
    <property type="match status" value="1"/>
</dbReference>
<keyword evidence="2 4" id="KW-0689">Ribosomal protein</keyword>
<dbReference type="AlphaFoldDB" id="A0A284QWT3"/>
<dbReference type="PANTHER" id="PTHR10965">
    <property type="entry name" value="60S RIBOSOMAL PROTEIN L38"/>
    <property type="match status" value="1"/>
</dbReference>
<dbReference type="OrthoDB" id="3053346at2759"/>
<evidence type="ECO:0000313" key="7">
    <source>
        <dbReference type="Proteomes" id="UP000219338"/>
    </source>
</evidence>
<evidence type="ECO:0000256" key="4">
    <source>
        <dbReference type="RuleBase" id="RU003445"/>
    </source>
</evidence>
<comment type="similarity">
    <text evidence="1 4">Belongs to the eukaryotic ribosomal protein eL38 family.</text>
</comment>
<dbReference type="Pfam" id="PF01781">
    <property type="entry name" value="Ribosomal_L38e"/>
    <property type="match status" value="1"/>
</dbReference>
<feature type="region of interest" description="Disordered" evidence="5">
    <location>
        <begin position="285"/>
        <end position="339"/>
    </location>
</feature>
<protein>
    <recommendedName>
        <fullName evidence="8">60S ribosomal protein L38</fullName>
    </recommendedName>
</protein>
<dbReference type="InterPro" id="IPR038464">
    <property type="entry name" value="Ribosomal_eL38_sf"/>
</dbReference>
<evidence type="ECO:0000256" key="5">
    <source>
        <dbReference type="SAM" id="MobiDB-lite"/>
    </source>
</evidence>
<feature type="region of interest" description="Disordered" evidence="5">
    <location>
        <begin position="77"/>
        <end position="96"/>
    </location>
</feature>
<evidence type="ECO:0000313" key="6">
    <source>
        <dbReference type="EMBL" id="SJL00889.1"/>
    </source>
</evidence>
<dbReference type="Proteomes" id="UP000219338">
    <property type="component" value="Unassembled WGS sequence"/>
</dbReference>
<reference evidence="7" key="1">
    <citation type="journal article" date="2017" name="Nat. Ecol. Evol.">
        <title>Genome expansion and lineage-specific genetic innovations in the forest pathogenic fungi Armillaria.</title>
        <authorList>
            <person name="Sipos G."/>
            <person name="Prasanna A.N."/>
            <person name="Walter M.C."/>
            <person name="O'Connor E."/>
            <person name="Balint B."/>
            <person name="Krizsan K."/>
            <person name="Kiss B."/>
            <person name="Hess J."/>
            <person name="Varga T."/>
            <person name="Slot J."/>
            <person name="Riley R."/>
            <person name="Boka B."/>
            <person name="Rigling D."/>
            <person name="Barry K."/>
            <person name="Lee J."/>
            <person name="Mihaltcheva S."/>
            <person name="LaButti K."/>
            <person name="Lipzen A."/>
            <person name="Waldron R."/>
            <person name="Moloney N.M."/>
            <person name="Sperisen C."/>
            <person name="Kredics L."/>
            <person name="Vagvoelgyi C."/>
            <person name="Patrignani A."/>
            <person name="Fitzpatrick D."/>
            <person name="Nagy I."/>
            <person name="Doyle S."/>
            <person name="Anderson J.B."/>
            <person name="Grigoriev I.V."/>
            <person name="Gueldener U."/>
            <person name="Muensterkoetter M."/>
            <person name="Nagy L.G."/>
        </authorList>
    </citation>
    <scope>NUCLEOTIDE SEQUENCE [LARGE SCALE GENOMIC DNA]</scope>
    <source>
        <strain evidence="7">C18/9</strain>
    </source>
</reference>
<dbReference type="GO" id="GO:0003735">
    <property type="term" value="F:structural constituent of ribosome"/>
    <property type="evidence" value="ECO:0007669"/>
    <property type="project" value="InterPro"/>
</dbReference>
<dbReference type="GO" id="GO:0022618">
    <property type="term" value="P:protein-RNA complex assembly"/>
    <property type="evidence" value="ECO:0007669"/>
    <property type="project" value="TreeGrafter"/>
</dbReference>
<dbReference type="FunFam" id="3.30.720.90:FF:000001">
    <property type="entry name" value="60S ribosomal protein L38"/>
    <property type="match status" value="1"/>
</dbReference>
<name>A0A284QWT3_ARMOS</name>
<dbReference type="EMBL" id="FUEG01000002">
    <property type="protein sequence ID" value="SJL00889.1"/>
    <property type="molecule type" value="Genomic_DNA"/>
</dbReference>
<sequence length="484" mass="55152">MLGKTFNSTALRLLDVDMNYLTPPCRYYFAFSIDVAATLELYCDGGDDTMLQKLSGLEGRKYAGYCIEKDPPTEGDGTFHTINIRPVQQGPTKPYPRDPHHARPWMCIPILPETAHPRSRTPLKLSKPLPWSNCYHPTCYDIRGRIPKEIRNYSETPRLRCSSPTVNIPLMQDEEFCKLLRAGVDEYRALRILNGIEERPDICMDPPDDTSETCKTFLAKIPGIEDLEADDGFTPVLRIDYILTNVPEISNPLELWEDCDLFRRVVREYQLSRYGPVLLVGPEGPALDDTLSKDDTTLEPSDDSMEDFGSGSDYSDTYGVRSLPDSDEASQTPARRRKGKWRIKSPIKRAIAKFVQFAKWRQPPFSLATKILYVRLHTLRITDDGEYTLFLPPHHSDDPIIQPKQISDIKEFIKITQRKDAVQARIKKVAPKVAGGKQQTKFKVRCSRYLYTLSIDDPEKAEKLKQSLPPGLTVKEISQTPKKK</sequence>
<gene>
    <name evidence="6" type="ORF">ARMOST_04203</name>
</gene>
<dbReference type="GO" id="GO:0022625">
    <property type="term" value="C:cytosolic large ribosomal subunit"/>
    <property type="evidence" value="ECO:0007669"/>
    <property type="project" value="TreeGrafter"/>
</dbReference>
<evidence type="ECO:0000256" key="2">
    <source>
        <dbReference type="ARBA" id="ARBA00022980"/>
    </source>
</evidence>
<proteinExistence type="inferred from homology"/>
<keyword evidence="3 4" id="KW-0687">Ribonucleoprotein</keyword>
<dbReference type="GO" id="GO:0006412">
    <property type="term" value="P:translation"/>
    <property type="evidence" value="ECO:0007669"/>
    <property type="project" value="InterPro"/>
</dbReference>
<keyword evidence="7" id="KW-1185">Reference proteome</keyword>
<dbReference type="STRING" id="47428.A0A284QWT3"/>
<evidence type="ECO:0000256" key="3">
    <source>
        <dbReference type="ARBA" id="ARBA00023274"/>
    </source>
</evidence>
<dbReference type="PANTHER" id="PTHR10965:SF0">
    <property type="entry name" value="LARGE RIBOSOMAL SUBUNIT PROTEIN EL38"/>
    <property type="match status" value="1"/>
</dbReference>
<evidence type="ECO:0008006" key="8">
    <source>
        <dbReference type="Google" id="ProtNLM"/>
    </source>
</evidence>
<evidence type="ECO:0000256" key="1">
    <source>
        <dbReference type="ARBA" id="ARBA00007803"/>
    </source>
</evidence>
<organism evidence="6 7">
    <name type="scientific">Armillaria ostoyae</name>
    <name type="common">Armillaria root rot fungus</name>
    <dbReference type="NCBI Taxonomy" id="47428"/>
    <lineage>
        <taxon>Eukaryota</taxon>
        <taxon>Fungi</taxon>
        <taxon>Dikarya</taxon>
        <taxon>Basidiomycota</taxon>
        <taxon>Agaricomycotina</taxon>
        <taxon>Agaricomycetes</taxon>
        <taxon>Agaricomycetidae</taxon>
        <taxon>Agaricales</taxon>
        <taxon>Marasmiineae</taxon>
        <taxon>Physalacriaceae</taxon>
        <taxon>Armillaria</taxon>
    </lineage>
</organism>
<accession>A0A284QWT3</accession>